<name>A0A194X422_MOLSC</name>
<dbReference type="GeneID" id="28829875"/>
<feature type="transmembrane region" description="Helical" evidence="2">
    <location>
        <begin position="65"/>
        <end position="86"/>
    </location>
</feature>
<accession>A0A194X422</accession>
<keyword evidence="2" id="KW-0812">Transmembrane</keyword>
<dbReference type="AlphaFoldDB" id="A0A194X422"/>
<feature type="compositionally biased region" description="Basic and acidic residues" evidence="1">
    <location>
        <begin position="97"/>
        <end position="111"/>
    </location>
</feature>
<evidence type="ECO:0000313" key="3">
    <source>
        <dbReference type="EMBL" id="KUJ14567.1"/>
    </source>
</evidence>
<evidence type="ECO:0000256" key="2">
    <source>
        <dbReference type="SAM" id="Phobius"/>
    </source>
</evidence>
<protein>
    <submittedName>
        <fullName evidence="3">Uncharacterized protein</fullName>
    </submittedName>
</protein>
<dbReference type="KEGG" id="psco:LY89DRAFT_736597"/>
<keyword evidence="4" id="KW-1185">Reference proteome</keyword>
<reference evidence="3 4" key="1">
    <citation type="submission" date="2015-10" db="EMBL/GenBank/DDBJ databases">
        <title>Full genome of DAOMC 229536 Phialocephala scopiformis, a fungal endophyte of spruce producing the potent anti-insectan compound rugulosin.</title>
        <authorList>
            <consortium name="DOE Joint Genome Institute"/>
            <person name="Walker A.K."/>
            <person name="Frasz S.L."/>
            <person name="Seifert K.A."/>
            <person name="Miller J.D."/>
            <person name="Mondo S.J."/>
            <person name="Labutti K."/>
            <person name="Lipzen A."/>
            <person name="Dockter R."/>
            <person name="Kennedy M."/>
            <person name="Grigoriev I.V."/>
            <person name="Spatafora J.W."/>
        </authorList>
    </citation>
    <scope>NUCLEOTIDE SEQUENCE [LARGE SCALE GENOMIC DNA]</scope>
    <source>
        <strain evidence="3 4">CBS 120377</strain>
    </source>
</reference>
<dbReference type="RefSeq" id="XP_018068922.1">
    <property type="nucleotide sequence ID" value="XM_018220149.1"/>
</dbReference>
<evidence type="ECO:0000256" key="1">
    <source>
        <dbReference type="SAM" id="MobiDB-lite"/>
    </source>
</evidence>
<dbReference type="Proteomes" id="UP000070700">
    <property type="component" value="Unassembled WGS sequence"/>
</dbReference>
<keyword evidence="2" id="KW-1133">Transmembrane helix</keyword>
<keyword evidence="2" id="KW-0472">Membrane</keyword>
<organism evidence="3 4">
    <name type="scientific">Mollisia scopiformis</name>
    <name type="common">Conifer needle endophyte fungus</name>
    <name type="synonym">Phialocephala scopiformis</name>
    <dbReference type="NCBI Taxonomy" id="149040"/>
    <lineage>
        <taxon>Eukaryota</taxon>
        <taxon>Fungi</taxon>
        <taxon>Dikarya</taxon>
        <taxon>Ascomycota</taxon>
        <taxon>Pezizomycotina</taxon>
        <taxon>Leotiomycetes</taxon>
        <taxon>Helotiales</taxon>
        <taxon>Mollisiaceae</taxon>
        <taxon>Mollisia</taxon>
    </lineage>
</organism>
<feature type="region of interest" description="Disordered" evidence="1">
    <location>
        <begin position="97"/>
        <end position="120"/>
    </location>
</feature>
<evidence type="ECO:0000313" key="4">
    <source>
        <dbReference type="Proteomes" id="UP000070700"/>
    </source>
</evidence>
<dbReference type="InParanoid" id="A0A194X422"/>
<dbReference type="OrthoDB" id="10582044at2759"/>
<sequence length="120" mass="13587">MSLSRADRNFRFLFVNTLFREISASTIPSHNMKSNVHRLSDRQTLIEDTQDAAANSSGMNETGKIVLLVFGPLAGLMILWAAYYVCIGDMIKKWRAEKKGTREKDKKDKMTGIELPNHVV</sequence>
<proteinExistence type="predicted"/>
<dbReference type="EMBL" id="KQ947420">
    <property type="protein sequence ID" value="KUJ14567.1"/>
    <property type="molecule type" value="Genomic_DNA"/>
</dbReference>
<gene>
    <name evidence="3" type="ORF">LY89DRAFT_736597</name>
</gene>